<dbReference type="Proteomes" id="UP000280296">
    <property type="component" value="Unassembled WGS sequence"/>
</dbReference>
<evidence type="ECO:0000256" key="3">
    <source>
        <dbReference type="ARBA" id="ARBA00022989"/>
    </source>
</evidence>
<evidence type="ECO:0000256" key="2">
    <source>
        <dbReference type="ARBA" id="ARBA00022692"/>
    </source>
</evidence>
<keyword evidence="4" id="KW-0472">Membrane</keyword>
<dbReference type="GO" id="GO:0016020">
    <property type="term" value="C:membrane"/>
    <property type="evidence" value="ECO:0007669"/>
    <property type="project" value="UniProtKB-SubCell"/>
</dbReference>
<comment type="caution">
    <text evidence="6">The sequence shown here is derived from an EMBL/GenBank/DDBJ whole genome shotgun (WGS) entry which is preliminary data.</text>
</comment>
<keyword evidence="2" id="KW-0812">Transmembrane</keyword>
<accession>A0A432MDE4</accession>
<reference evidence="6 7" key="1">
    <citation type="submission" date="2018-12" db="EMBL/GenBank/DDBJ databases">
        <authorList>
            <person name="Toschakov S.V."/>
        </authorList>
    </citation>
    <scope>NUCLEOTIDE SEQUENCE [LARGE SCALE GENOMIC DNA]</scope>
    <source>
        <strain evidence="6 7">GM2012</strain>
    </source>
</reference>
<proteinExistence type="predicted"/>
<keyword evidence="3" id="KW-1133">Transmembrane helix</keyword>
<evidence type="ECO:0000256" key="1">
    <source>
        <dbReference type="ARBA" id="ARBA00004141"/>
    </source>
</evidence>
<keyword evidence="7" id="KW-1185">Reference proteome</keyword>
<dbReference type="InterPro" id="IPR029095">
    <property type="entry name" value="NarX-like_N"/>
</dbReference>
<evidence type="ECO:0000313" key="7">
    <source>
        <dbReference type="Proteomes" id="UP000280296"/>
    </source>
</evidence>
<feature type="domain" description="NarX-like N-terminal" evidence="5">
    <location>
        <begin position="37"/>
        <end position="137"/>
    </location>
</feature>
<dbReference type="AlphaFoldDB" id="A0A432MDE4"/>
<evidence type="ECO:0000259" key="5">
    <source>
        <dbReference type="Pfam" id="PF13675"/>
    </source>
</evidence>
<gene>
    <name evidence="6" type="ORF">TsocGM_23730</name>
</gene>
<organism evidence="6 7">
    <name type="scientific">Tautonia sociabilis</name>
    <dbReference type="NCBI Taxonomy" id="2080755"/>
    <lineage>
        <taxon>Bacteria</taxon>
        <taxon>Pseudomonadati</taxon>
        <taxon>Planctomycetota</taxon>
        <taxon>Planctomycetia</taxon>
        <taxon>Isosphaerales</taxon>
        <taxon>Isosphaeraceae</taxon>
        <taxon>Tautonia</taxon>
    </lineage>
</organism>
<dbReference type="EMBL" id="RYZH01000073">
    <property type="protein sequence ID" value="RUL82328.1"/>
    <property type="molecule type" value="Genomic_DNA"/>
</dbReference>
<evidence type="ECO:0000313" key="6">
    <source>
        <dbReference type="EMBL" id="RUL82328.1"/>
    </source>
</evidence>
<protein>
    <recommendedName>
        <fullName evidence="5">NarX-like N-terminal domain-containing protein</fullName>
    </recommendedName>
</protein>
<evidence type="ECO:0000256" key="4">
    <source>
        <dbReference type="ARBA" id="ARBA00023136"/>
    </source>
</evidence>
<dbReference type="Pfam" id="PF13675">
    <property type="entry name" value="PilJ"/>
    <property type="match status" value="1"/>
</dbReference>
<sequence length="198" mass="22018">MTGAMATERLTKRYVAALGVFSLLALLFGTLLTVELDRRERDARVINVAGRQRMLSQKLCKAAWAASSAVEDARLLDNLDELGYTAAEWESAHAGLRRGDPARGLPGNNSPEVERLFRELEPDHRAMLGAARRLVAAGRRVPPDRREMTRAVGTLMSHEGAFLRTMDTIVGRYDREARTSLARIQQSEWAVSISFLIV</sequence>
<reference evidence="6 7" key="2">
    <citation type="submission" date="2019-01" db="EMBL/GenBank/DDBJ databases">
        <title>Tautonia sociabilis, a novel thermotolerant planctomycete of Isosphaeraceae family, isolated from a 4000 m deep subterranean habitat.</title>
        <authorList>
            <person name="Kovaleva O.L."/>
            <person name="Elcheninov A.G."/>
            <person name="Van Heerden E."/>
            <person name="Toshchakov S.V."/>
            <person name="Novikov A."/>
            <person name="Bonch-Osmolovskaya E.A."/>
            <person name="Kublanov I.V."/>
        </authorList>
    </citation>
    <scope>NUCLEOTIDE SEQUENCE [LARGE SCALE GENOMIC DNA]</scope>
    <source>
        <strain evidence="6 7">GM2012</strain>
    </source>
</reference>
<comment type="subcellular location">
    <subcellularLocation>
        <location evidence="1">Membrane</location>
        <topology evidence="1">Multi-pass membrane protein</topology>
    </subcellularLocation>
</comment>
<name>A0A432MDE4_9BACT</name>